<dbReference type="GO" id="GO:0008237">
    <property type="term" value="F:metallopeptidase activity"/>
    <property type="evidence" value="ECO:0007669"/>
    <property type="project" value="UniProtKB-KW"/>
</dbReference>
<evidence type="ECO:0000256" key="7">
    <source>
        <dbReference type="ARBA" id="ARBA00022833"/>
    </source>
</evidence>
<comment type="catalytic activity">
    <reaction evidence="1">
        <text>Release of the N-terminal residue from a tripeptide.</text>
        <dbReference type="EC" id="3.4.11.4"/>
    </reaction>
</comment>
<evidence type="ECO:0000256" key="1">
    <source>
        <dbReference type="ARBA" id="ARBA00000870"/>
    </source>
</evidence>
<feature type="active site" description="Proton acceptor" evidence="10">
    <location>
        <position position="176"/>
    </location>
</feature>
<evidence type="ECO:0000256" key="6">
    <source>
        <dbReference type="ARBA" id="ARBA00022801"/>
    </source>
</evidence>
<accession>A0A0R2B5D1</accession>
<dbReference type="GO" id="GO:0006508">
    <property type="term" value="P:proteolysis"/>
    <property type="evidence" value="ECO:0007669"/>
    <property type="project" value="UniProtKB-UniRule"/>
</dbReference>
<dbReference type="CDD" id="cd03892">
    <property type="entry name" value="M20_peptT"/>
    <property type="match status" value="1"/>
</dbReference>
<dbReference type="STRING" id="1423727.FC34_GL001316"/>
<keyword evidence="4" id="KW-0645">Protease</keyword>
<dbReference type="InterPro" id="IPR010161">
    <property type="entry name" value="Peptidase_M20B"/>
</dbReference>
<dbReference type="Proteomes" id="UP000051672">
    <property type="component" value="Unassembled WGS sequence"/>
</dbReference>
<reference evidence="13 14" key="1">
    <citation type="journal article" date="2015" name="Genome Announc.">
        <title>Expanding the biotechnology potential of lactobacilli through comparative genomics of 213 strains and associated genera.</title>
        <authorList>
            <person name="Sun Z."/>
            <person name="Harris H.M."/>
            <person name="McCann A."/>
            <person name="Guo C."/>
            <person name="Argimon S."/>
            <person name="Zhang W."/>
            <person name="Yang X."/>
            <person name="Jeffery I.B."/>
            <person name="Cooney J.C."/>
            <person name="Kagawa T.F."/>
            <person name="Liu W."/>
            <person name="Song Y."/>
            <person name="Salvetti E."/>
            <person name="Wrobel A."/>
            <person name="Rasinkangas P."/>
            <person name="Parkhill J."/>
            <person name="Rea M.C."/>
            <person name="O'Sullivan O."/>
            <person name="Ritari J."/>
            <person name="Douillard F.P."/>
            <person name="Paul Ross R."/>
            <person name="Yang R."/>
            <person name="Briner A.E."/>
            <person name="Felis G.E."/>
            <person name="de Vos W.M."/>
            <person name="Barrangou R."/>
            <person name="Klaenhammer T.R."/>
            <person name="Caufield P.W."/>
            <person name="Cui Y."/>
            <person name="Zhang H."/>
            <person name="O'Toole P.W."/>
        </authorList>
    </citation>
    <scope>NUCLEOTIDE SEQUENCE [LARGE SCALE GENOMIC DNA]</scope>
    <source>
        <strain evidence="13 14">DSM 23927</strain>
    </source>
</reference>
<evidence type="ECO:0000256" key="3">
    <source>
        <dbReference type="ARBA" id="ARBA00022438"/>
    </source>
</evidence>
<dbReference type="RefSeq" id="WP_057894610.1">
    <property type="nucleotide sequence ID" value="NZ_AYZQ01000003.1"/>
</dbReference>
<dbReference type="InterPro" id="IPR001261">
    <property type="entry name" value="ArgE/DapE_CS"/>
</dbReference>
<comment type="similarity">
    <text evidence="2">Belongs to the peptidase M20B family.</text>
</comment>
<gene>
    <name evidence="13" type="ORF">FC34_GL001316</name>
</gene>
<feature type="binding site" evidence="11">
    <location>
        <position position="381"/>
    </location>
    <ligand>
        <name>Zn(2+)</name>
        <dbReference type="ChEBI" id="CHEBI:29105"/>
        <label>2</label>
    </ligand>
</feature>
<dbReference type="Gene3D" id="3.30.70.360">
    <property type="match status" value="1"/>
</dbReference>
<organism evidence="13 14">
    <name type="scientific">Lacticaseibacillus brantae DSM 23927</name>
    <dbReference type="NCBI Taxonomy" id="1423727"/>
    <lineage>
        <taxon>Bacteria</taxon>
        <taxon>Bacillati</taxon>
        <taxon>Bacillota</taxon>
        <taxon>Bacilli</taxon>
        <taxon>Lactobacillales</taxon>
        <taxon>Lactobacillaceae</taxon>
        <taxon>Lacticaseibacillus</taxon>
    </lineage>
</organism>
<dbReference type="EMBL" id="AYZQ01000003">
    <property type="protein sequence ID" value="KRM71659.1"/>
    <property type="molecule type" value="Genomic_DNA"/>
</dbReference>
<evidence type="ECO:0000313" key="14">
    <source>
        <dbReference type="Proteomes" id="UP000051672"/>
    </source>
</evidence>
<dbReference type="NCBIfam" id="NF009920">
    <property type="entry name" value="PRK13381.1"/>
    <property type="match status" value="1"/>
</dbReference>
<proteinExistence type="inferred from homology"/>
<feature type="binding site" evidence="11">
    <location>
        <position position="142"/>
    </location>
    <ligand>
        <name>Zn(2+)</name>
        <dbReference type="ChEBI" id="CHEBI:29105"/>
        <label>2</label>
    </ligand>
</feature>
<dbReference type="SUPFAM" id="SSF53187">
    <property type="entry name" value="Zn-dependent exopeptidases"/>
    <property type="match status" value="1"/>
</dbReference>
<dbReference type="SUPFAM" id="SSF55031">
    <property type="entry name" value="Bacterial exopeptidase dimerisation domain"/>
    <property type="match status" value="1"/>
</dbReference>
<dbReference type="GO" id="GO:0006518">
    <property type="term" value="P:peptide metabolic process"/>
    <property type="evidence" value="ECO:0007669"/>
    <property type="project" value="InterPro"/>
</dbReference>
<evidence type="ECO:0000256" key="2">
    <source>
        <dbReference type="ARBA" id="ARBA00009692"/>
    </source>
</evidence>
<dbReference type="NCBIfam" id="NF003976">
    <property type="entry name" value="PRK05469.1"/>
    <property type="match status" value="1"/>
</dbReference>
<dbReference type="GO" id="GO:0005829">
    <property type="term" value="C:cytosol"/>
    <property type="evidence" value="ECO:0007669"/>
    <property type="project" value="TreeGrafter"/>
</dbReference>
<evidence type="ECO:0000259" key="12">
    <source>
        <dbReference type="Pfam" id="PF07687"/>
    </source>
</evidence>
<keyword evidence="3 13" id="KW-0031">Aminopeptidase</keyword>
<comment type="cofactor">
    <cofactor evidence="11">
        <name>Zn(2+)</name>
        <dbReference type="ChEBI" id="CHEBI:29105"/>
    </cofactor>
    <text evidence="11">Binds 2 Zn(2+) ions per subunit.</text>
</comment>
<evidence type="ECO:0000313" key="13">
    <source>
        <dbReference type="EMBL" id="KRM71659.1"/>
    </source>
</evidence>
<evidence type="ECO:0000256" key="9">
    <source>
        <dbReference type="NCBIfam" id="TIGR01882"/>
    </source>
</evidence>
<dbReference type="PANTHER" id="PTHR42994">
    <property type="entry name" value="PEPTIDASE T"/>
    <property type="match status" value="1"/>
</dbReference>
<evidence type="ECO:0000256" key="11">
    <source>
        <dbReference type="PIRSR" id="PIRSR037215-2"/>
    </source>
</evidence>
<keyword evidence="14" id="KW-1185">Reference proteome</keyword>
<keyword evidence="8" id="KW-0482">Metalloprotease</keyword>
<evidence type="ECO:0000256" key="10">
    <source>
        <dbReference type="PIRSR" id="PIRSR037215-1"/>
    </source>
</evidence>
<feature type="binding site" evidence="11">
    <location>
        <position position="82"/>
    </location>
    <ligand>
        <name>Zn(2+)</name>
        <dbReference type="ChEBI" id="CHEBI:29105"/>
        <label>1</label>
    </ligand>
</feature>
<name>A0A0R2B5D1_9LACO</name>
<evidence type="ECO:0000256" key="8">
    <source>
        <dbReference type="ARBA" id="ARBA00023049"/>
    </source>
</evidence>
<dbReference type="InterPro" id="IPR011650">
    <property type="entry name" value="Peptidase_M20_dimer"/>
</dbReference>
<dbReference type="PATRIC" id="fig|1423727.3.peg.1336"/>
<dbReference type="NCBIfam" id="TIGR01882">
    <property type="entry name" value="peptidase-T"/>
    <property type="match status" value="1"/>
</dbReference>
<protein>
    <recommendedName>
        <fullName evidence="9">Peptidase T</fullName>
        <ecNumber evidence="9">3.4.11.4</ecNumber>
    </recommendedName>
</protein>
<comment type="caution">
    <text evidence="13">The sequence shown here is derived from an EMBL/GenBank/DDBJ whole genome shotgun (WGS) entry which is preliminary data.</text>
</comment>
<dbReference type="PIRSF" id="PIRSF037215">
    <property type="entry name" value="Peptidase_M20B"/>
    <property type="match status" value="1"/>
</dbReference>
<keyword evidence="5 11" id="KW-0479">Metal-binding</keyword>
<dbReference type="Pfam" id="PF01546">
    <property type="entry name" value="Peptidase_M20"/>
    <property type="match status" value="1"/>
</dbReference>
<dbReference type="Gene3D" id="3.40.630.10">
    <property type="entry name" value="Zn peptidases"/>
    <property type="match status" value="1"/>
</dbReference>
<feature type="active site" evidence="10">
    <location>
        <position position="84"/>
    </location>
</feature>
<dbReference type="GO" id="GO:0045148">
    <property type="term" value="F:tripeptide aminopeptidase activity"/>
    <property type="evidence" value="ECO:0007669"/>
    <property type="project" value="UniProtKB-UniRule"/>
</dbReference>
<dbReference type="PANTHER" id="PTHR42994:SF1">
    <property type="entry name" value="PEPTIDASE T"/>
    <property type="match status" value="1"/>
</dbReference>
<keyword evidence="7 11" id="KW-0862">Zinc</keyword>
<dbReference type="GO" id="GO:0008270">
    <property type="term" value="F:zinc ion binding"/>
    <property type="evidence" value="ECO:0007669"/>
    <property type="project" value="InterPro"/>
</dbReference>
<feature type="binding site" evidence="11">
    <location>
        <position position="199"/>
    </location>
    <ligand>
        <name>Zn(2+)</name>
        <dbReference type="ChEBI" id="CHEBI:29105"/>
        <label>1</label>
    </ligand>
</feature>
<keyword evidence="6" id="KW-0378">Hydrolase</keyword>
<dbReference type="InterPro" id="IPR036264">
    <property type="entry name" value="Bact_exopeptidase_dim_dom"/>
</dbReference>
<dbReference type="PROSITE" id="PS00759">
    <property type="entry name" value="ARGE_DAPE_CPG2_2"/>
    <property type="match status" value="1"/>
</dbReference>
<dbReference type="OrthoDB" id="9804934at2"/>
<dbReference type="AlphaFoldDB" id="A0A0R2B5D1"/>
<dbReference type="EC" id="3.4.11.4" evidence="9"/>
<evidence type="ECO:0000256" key="4">
    <source>
        <dbReference type="ARBA" id="ARBA00022670"/>
    </source>
</evidence>
<feature type="binding site" evidence="11">
    <location>
        <position position="142"/>
    </location>
    <ligand>
        <name>Zn(2+)</name>
        <dbReference type="ChEBI" id="CHEBI:29105"/>
        <label>1</label>
    </ligand>
</feature>
<feature type="binding site" evidence="11">
    <location>
        <position position="177"/>
    </location>
    <ligand>
        <name>Zn(2+)</name>
        <dbReference type="ChEBI" id="CHEBI:29105"/>
        <label>2</label>
    </ligand>
</feature>
<dbReference type="InterPro" id="IPR002933">
    <property type="entry name" value="Peptidase_M20"/>
</dbReference>
<dbReference type="Pfam" id="PF07687">
    <property type="entry name" value="M20_dimer"/>
    <property type="match status" value="1"/>
</dbReference>
<evidence type="ECO:0000256" key="5">
    <source>
        <dbReference type="ARBA" id="ARBA00022723"/>
    </source>
</evidence>
<feature type="domain" description="Peptidase M20 dimerisation" evidence="12">
    <location>
        <begin position="208"/>
        <end position="305"/>
    </location>
</feature>
<sequence>MIDLSAIQTDFLNYVQIDTRSDVQSTQIPTTPGQTELAQLLVQQLQVLGMSDVQLNPTNGFVTATLPSNTTQTVPSIGWIAHLDTADFAASPAHPQVHPHYDGRPIVFANGLVLSTERFPDLKRYLGETLITTDGQTLLGADDKAGIAGAIGAVRTLLAHPELSHGMIKLAFGPDEEIGQGADHFDAADFATDFAYTLDNGALGQIEYETFNAAQATITIQGTAVHPGEAKGLMVNALTIAQAIDRALPQFERPEFTSDYEGFYLLDELQGTVDRATMTYIIRDFDATQFAARQATLVKIVTAINAQFGAERIKMVIKSQYANMATIINQNRYPVTLAERAIRAVGLTPKIVPFRGGTDGSKISFQGIPTPNLFNGGMNFHGPFEVVSTEAIGKLAETLVAIATMNLS</sequence>